<feature type="compositionally biased region" description="Acidic residues" evidence="1">
    <location>
        <begin position="53"/>
        <end position="78"/>
    </location>
</feature>
<dbReference type="Gramene" id="QL01p001591:mrna">
    <property type="protein sequence ID" value="QL01p001591:mrna"/>
    <property type="gene ID" value="QL01p001591"/>
</dbReference>
<reference evidence="2 3" key="1">
    <citation type="journal article" date="2016" name="G3 (Bethesda)">
        <title>First Draft Assembly and Annotation of the Genome of a California Endemic Oak Quercus lobata Nee (Fagaceae).</title>
        <authorList>
            <person name="Sork V.L."/>
            <person name="Fitz-Gibbon S.T."/>
            <person name="Puiu D."/>
            <person name="Crepeau M."/>
            <person name="Gugger P.F."/>
            <person name="Sherman R."/>
            <person name="Stevens K."/>
            <person name="Langley C.H."/>
            <person name="Pellegrini M."/>
            <person name="Salzberg S.L."/>
        </authorList>
    </citation>
    <scope>NUCLEOTIDE SEQUENCE [LARGE SCALE GENOMIC DNA]</scope>
    <source>
        <strain evidence="2 3">cv. SW786</strain>
    </source>
</reference>
<accession>A0A7N2KKB3</accession>
<feature type="compositionally biased region" description="Acidic residues" evidence="1">
    <location>
        <begin position="85"/>
        <end position="96"/>
    </location>
</feature>
<evidence type="ECO:0000313" key="2">
    <source>
        <dbReference type="EnsemblPlants" id="QL01p001591:mrna"/>
    </source>
</evidence>
<dbReference type="Proteomes" id="UP000594261">
    <property type="component" value="Chromosome 1"/>
</dbReference>
<protein>
    <submittedName>
        <fullName evidence="2">Uncharacterized protein</fullName>
    </submittedName>
</protein>
<evidence type="ECO:0000256" key="1">
    <source>
        <dbReference type="SAM" id="MobiDB-lite"/>
    </source>
</evidence>
<reference evidence="2" key="2">
    <citation type="submission" date="2021-01" db="UniProtKB">
        <authorList>
            <consortium name="EnsemblPlants"/>
        </authorList>
    </citation>
    <scope>IDENTIFICATION</scope>
</reference>
<name>A0A7N2KKB3_QUELO</name>
<dbReference type="InParanoid" id="A0A7N2KKB3"/>
<organism evidence="2 3">
    <name type="scientific">Quercus lobata</name>
    <name type="common">Valley oak</name>
    <dbReference type="NCBI Taxonomy" id="97700"/>
    <lineage>
        <taxon>Eukaryota</taxon>
        <taxon>Viridiplantae</taxon>
        <taxon>Streptophyta</taxon>
        <taxon>Embryophyta</taxon>
        <taxon>Tracheophyta</taxon>
        <taxon>Spermatophyta</taxon>
        <taxon>Magnoliopsida</taxon>
        <taxon>eudicotyledons</taxon>
        <taxon>Gunneridae</taxon>
        <taxon>Pentapetalae</taxon>
        <taxon>rosids</taxon>
        <taxon>fabids</taxon>
        <taxon>Fagales</taxon>
        <taxon>Fagaceae</taxon>
        <taxon>Quercus</taxon>
    </lineage>
</organism>
<dbReference type="EnsemblPlants" id="QL01p001591:mrna">
    <property type="protein sequence ID" value="QL01p001591:mrna"/>
    <property type="gene ID" value="QL01p001591"/>
</dbReference>
<evidence type="ECO:0000313" key="3">
    <source>
        <dbReference type="Proteomes" id="UP000594261"/>
    </source>
</evidence>
<dbReference type="EMBL" id="LRBV02000001">
    <property type="status" value="NOT_ANNOTATED_CDS"/>
    <property type="molecule type" value="Genomic_DNA"/>
</dbReference>
<keyword evidence="3" id="KW-1185">Reference proteome</keyword>
<dbReference type="AlphaFoldDB" id="A0A7N2KKB3"/>
<feature type="region of interest" description="Disordered" evidence="1">
    <location>
        <begin position="1"/>
        <end position="96"/>
    </location>
</feature>
<proteinExistence type="predicted"/>
<sequence length="225" mass="26055">MELVTEPMESVTEPMKLVTEPMKSVTEPMESVTEPAEAVSKSICKLSMQESSSSEEEQSSSEEEESSSEEEESSSEEEESKKESVEEESSESGEESCELPLWKRIGSVVKFQLCYPDWMNSYVLKKRLLIRGSGLDVKQVERDYAQLEPPPKLDMDTVLGFKYYYRRPEKGYKFIWDRIHWMGCNVHSDRHALNMPVIHRDLSDYVTPNWKLADGCKKMRFRIPC</sequence>